<protein>
    <submittedName>
        <fullName evidence="2">Probable beta-lactamase</fullName>
        <ecNumber evidence="2">3.5.2.6</ecNumber>
    </submittedName>
</protein>
<dbReference type="GO" id="GO:0008800">
    <property type="term" value="F:beta-lactamase activity"/>
    <property type="evidence" value="ECO:0007669"/>
    <property type="project" value="UniProtKB-EC"/>
</dbReference>
<gene>
    <name evidence="2" type="primary">ampC</name>
    <name evidence="2" type="ordered locus">CHU_3232</name>
</gene>
<dbReference type="RefSeq" id="WP_011586582.1">
    <property type="nucleotide sequence ID" value="NC_008255.1"/>
</dbReference>
<dbReference type="Pfam" id="PF00144">
    <property type="entry name" value="Beta-lactamase"/>
    <property type="match status" value="1"/>
</dbReference>
<name>A0A6N4SVR9_CYTH3</name>
<sequence length="382" mass="44075">MKKKLFIGCIGFILLIVLTLNLTHKNYYYKTIWYNLPGIFDQDIFYSRGIAKSVIPLEWEKHRLYNEHAISQPLRDTLEKYETISLLFIQHDSILIEKYGSGIADTSRSNSFSVAKSYISALIGRAIKLGYIKSIDQPVGDFIPEFKEGEKKHITIRHLLMMSSGLNWDEAYNSLTSQTTEAYYGPDLKTQMLALPVKKKPGEYFEYKSCDTEILAMVLTQATHMPVATFLEKELWQKLGAASDGFWSLDHKDGLEKAYCCMYSNPKDFARLAALYLHQGNHRGEQLIDSAYIKQSVTPTRLMDMNLKQTDYYGFQWWLIPEYNGISAYYMRGILGQYIIAIPALDMIIVRLGHKRGDKIDNHYRETYMLIDEAIALQRAVK</sequence>
<dbReference type="KEGG" id="chu:CHU_3232"/>
<dbReference type="Proteomes" id="UP000001822">
    <property type="component" value="Chromosome"/>
</dbReference>
<accession>A0A6N4SVR9</accession>
<proteinExistence type="predicted"/>
<dbReference type="EMBL" id="CP000383">
    <property type="protein sequence ID" value="ABG60472.1"/>
    <property type="molecule type" value="Genomic_DNA"/>
</dbReference>
<feature type="domain" description="Beta-lactamase-related" evidence="1">
    <location>
        <begin position="83"/>
        <end position="358"/>
    </location>
</feature>
<organism evidence="2 3">
    <name type="scientific">Cytophaga hutchinsonii (strain ATCC 33406 / DSM 1761 / CIP 103989 / NBRC 15051 / NCIMB 9469 / D465)</name>
    <dbReference type="NCBI Taxonomy" id="269798"/>
    <lineage>
        <taxon>Bacteria</taxon>
        <taxon>Pseudomonadati</taxon>
        <taxon>Bacteroidota</taxon>
        <taxon>Cytophagia</taxon>
        <taxon>Cytophagales</taxon>
        <taxon>Cytophagaceae</taxon>
        <taxon>Cytophaga</taxon>
    </lineage>
</organism>
<keyword evidence="2" id="KW-0378">Hydrolase</keyword>
<keyword evidence="3" id="KW-1185">Reference proteome</keyword>
<dbReference type="PANTHER" id="PTHR43283:SF14">
    <property type="entry name" value="BLL8153 PROTEIN"/>
    <property type="match status" value="1"/>
</dbReference>
<evidence type="ECO:0000259" key="1">
    <source>
        <dbReference type="Pfam" id="PF00144"/>
    </source>
</evidence>
<dbReference type="SUPFAM" id="SSF56601">
    <property type="entry name" value="beta-lactamase/transpeptidase-like"/>
    <property type="match status" value="1"/>
</dbReference>
<evidence type="ECO:0000313" key="3">
    <source>
        <dbReference type="Proteomes" id="UP000001822"/>
    </source>
</evidence>
<dbReference type="OrthoDB" id="9773047at2"/>
<dbReference type="AlphaFoldDB" id="A0A6N4SVR9"/>
<dbReference type="PANTHER" id="PTHR43283">
    <property type="entry name" value="BETA-LACTAMASE-RELATED"/>
    <property type="match status" value="1"/>
</dbReference>
<dbReference type="Gene3D" id="3.40.710.10">
    <property type="entry name" value="DD-peptidase/beta-lactamase superfamily"/>
    <property type="match status" value="1"/>
</dbReference>
<dbReference type="InterPro" id="IPR001466">
    <property type="entry name" value="Beta-lactam-related"/>
</dbReference>
<dbReference type="InterPro" id="IPR012338">
    <property type="entry name" value="Beta-lactam/transpept-like"/>
</dbReference>
<dbReference type="InterPro" id="IPR050789">
    <property type="entry name" value="Diverse_Enzym_Activities"/>
</dbReference>
<reference evidence="2 3" key="1">
    <citation type="journal article" date="2007" name="Appl. Environ. Microbiol.">
        <title>Genome sequence of the cellulolytic gliding bacterium Cytophaga hutchinsonii.</title>
        <authorList>
            <person name="Xie G."/>
            <person name="Bruce D.C."/>
            <person name="Challacombe J.F."/>
            <person name="Chertkov O."/>
            <person name="Detter J.C."/>
            <person name="Gilna P."/>
            <person name="Han C.S."/>
            <person name="Lucas S."/>
            <person name="Misra M."/>
            <person name="Myers G.L."/>
            <person name="Richardson P."/>
            <person name="Tapia R."/>
            <person name="Thayer N."/>
            <person name="Thompson L.S."/>
            <person name="Brettin T.S."/>
            <person name="Henrissat B."/>
            <person name="Wilson D.B."/>
            <person name="McBride M.J."/>
        </authorList>
    </citation>
    <scope>NUCLEOTIDE SEQUENCE [LARGE SCALE GENOMIC DNA]</scope>
    <source>
        <strain evidence="3">ATCC 33406 / DSM 1761 / CIP 103989 / NBRC 15051 / NCIMB 9469 / D465</strain>
    </source>
</reference>
<dbReference type="EC" id="3.5.2.6" evidence="2"/>
<evidence type="ECO:0000313" key="2">
    <source>
        <dbReference type="EMBL" id="ABG60472.1"/>
    </source>
</evidence>